<evidence type="ECO:0000313" key="3">
    <source>
        <dbReference type="Proteomes" id="UP000499080"/>
    </source>
</evidence>
<comment type="caution">
    <text evidence="2">The sequence shown here is derived from an EMBL/GenBank/DDBJ whole genome shotgun (WGS) entry which is preliminary data.</text>
</comment>
<gene>
    <name evidence="2" type="primary">pol_3852</name>
    <name evidence="2" type="ORF">AVEN_40457_1</name>
</gene>
<evidence type="ECO:0000313" key="2">
    <source>
        <dbReference type="EMBL" id="GBN88049.1"/>
    </source>
</evidence>
<protein>
    <submittedName>
        <fullName evidence="2">RNA-directed DNA polymerase from mobile element jockey</fullName>
    </submittedName>
</protein>
<dbReference type="AlphaFoldDB" id="A0A4Y2SLE1"/>
<keyword evidence="2" id="KW-0548">Nucleotidyltransferase</keyword>
<feature type="domain" description="Pre-C2HC" evidence="1">
    <location>
        <begin position="338"/>
        <end position="402"/>
    </location>
</feature>
<dbReference type="SUPFAM" id="SSF56672">
    <property type="entry name" value="DNA/RNA polymerases"/>
    <property type="match status" value="1"/>
</dbReference>
<organism evidence="2 3">
    <name type="scientific">Araneus ventricosus</name>
    <name type="common">Orbweaver spider</name>
    <name type="synonym">Epeira ventricosa</name>
    <dbReference type="NCBI Taxonomy" id="182803"/>
    <lineage>
        <taxon>Eukaryota</taxon>
        <taxon>Metazoa</taxon>
        <taxon>Ecdysozoa</taxon>
        <taxon>Arthropoda</taxon>
        <taxon>Chelicerata</taxon>
        <taxon>Arachnida</taxon>
        <taxon>Araneae</taxon>
        <taxon>Araneomorphae</taxon>
        <taxon>Entelegynae</taxon>
        <taxon>Araneoidea</taxon>
        <taxon>Araneidae</taxon>
        <taxon>Araneus</taxon>
    </lineage>
</organism>
<proteinExistence type="predicted"/>
<evidence type="ECO:0000259" key="1">
    <source>
        <dbReference type="Pfam" id="PF07530"/>
    </source>
</evidence>
<dbReference type="Proteomes" id="UP000499080">
    <property type="component" value="Unassembled WGS sequence"/>
</dbReference>
<keyword evidence="3" id="KW-1185">Reference proteome</keyword>
<sequence>MGENIYIKSITLILNGFYIGPLEGATFSCQATCLRNNGYGLTRWGQLIPNNSRWSFVPVVMEDEEETAKRARLSVDNDNAMGDVEPRTRLAVPESSCEHCIEKVRLESEMVKSSVKLEGLLKLIKTMEQDYYHPVDDSEDYKTYCAEYKTIETELEKLRGKRNLIPICVELNCEIGKIESDVEDEMHDIEYNSPNIRKIAKVRNLFHSPAKLIEICKKYEVLNSEEINETIEVNDNSDNSKQAAEELGKVEKSKIPPIMFKYVKNYADILDVIRTTCGLTENKFGIGYIKIFTVSIEQYQKVQSTLKVQGLDYYLVRPIDKRPLKVVIKDLPLDHDTDEIKNCLKKHGFVIGKVTRLTEFRTRQPLPFFLVEVGKSEISTKPEEIFKLKNLNHLSNTVDPYRGRKKTIQCFKCNRFNHTAELCSMTPRCLKCDQSHTTIECEIKQRIEKTICINYSQVGHVAAYRGCAEFPKLTTAHKNRNNNFDSNKYLVNSNISYAQKANGTSANTLDSEQQMAPTAHRPATNVNNQSAASASTCIESNVNNPPTPAISAEHLDSILCRLEDEIINAKISTSNPVKENYIYHDSKLRELNSERNLARKMFQTYSDPVLKRKLNKLNKQINKLDQKIETDAFTNELLNVNATDGTVWKFVTPFKKKTKNIPSLNGPGGIANTDLEKTNFLAESIETQFILNNITNLDTEELVADSVMRFLTEANPECKDFDSPLLSEVLDCIKSLRINKAPGIDGINNKMIKNLPLHTILTITTVIHKIMILGHFPTKWKTATVVPILKPGKDPTDTTSYRPISLLPSLSKIAEHLILKRLNNYLKENNVLCPEQFGIREKLSTSHQLIRVVEYIT</sequence>
<dbReference type="Pfam" id="PF07530">
    <property type="entry name" value="PRE_C2HC"/>
    <property type="match status" value="1"/>
</dbReference>
<name>A0A4Y2SLE1_ARAVE</name>
<dbReference type="InterPro" id="IPR043502">
    <property type="entry name" value="DNA/RNA_pol_sf"/>
</dbReference>
<keyword evidence="2" id="KW-0808">Transferase</keyword>
<dbReference type="OrthoDB" id="7698997at2759"/>
<dbReference type="GO" id="GO:0003964">
    <property type="term" value="F:RNA-directed DNA polymerase activity"/>
    <property type="evidence" value="ECO:0007669"/>
    <property type="project" value="UniProtKB-KW"/>
</dbReference>
<accession>A0A4Y2SLE1</accession>
<dbReference type="PANTHER" id="PTHR19446">
    <property type="entry name" value="REVERSE TRANSCRIPTASES"/>
    <property type="match status" value="1"/>
</dbReference>
<dbReference type="EMBL" id="BGPR01022101">
    <property type="protein sequence ID" value="GBN88049.1"/>
    <property type="molecule type" value="Genomic_DNA"/>
</dbReference>
<keyword evidence="2" id="KW-0695">RNA-directed DNA polymerase</keyword>
<reference evidence="2 3" key="1">
    <citation type="journal article" date="2019" name="Sci. Rep.">
        <title>Orb-weaving spider Araneus ventricosus genome elucidates the spidroin gene catalogue.</title>
        <authorList>
            <person name="Kono N."/>
            <person name="Nakamura H."/>
            <person name="Ohtoshi R."/>
            <person name="Moran D.A.P."/>
            <person name="Shinohara A."/>
            <person name="Yoshida Y."/>
            <person name="Fujiwara M."/>
            <person name="Mori M."/>
            <person name="Tomita M."/>
            <person name="Arakawa K."/>
        </authorList>
    </citation>
    <scope>NUCLEOTIDE SEQUENCE [LARGE SCALE GENOMIC DNA]</scope>
</reference>
<dbReference type="InterPro" id="IPR006579">
    <property type="entry name" value="Pre_C2HC_dom"/>
</dbReference>